<sequence>MKDWKSIKEELYYEDGSLRDIYVFDTNKEDWKSWSSLVNEQYEVEFYNGRIRKTEEIIDIKEVYKFWKNPDEFTDSNHATIKLGNVIVKCYFFIESEIENDIDPKEVKTERDHLAVIEYLQAVATKLHKNVVMTPEMTEEHILLKI</sequence>
<dbReference type="EMBL" id="JBHUIM010000003">
    <property type="protein sequence ID" value="MFD2248411.1"/>
    <property type="molecule type" value="Genomic_DNA"/>
</dbReference>
<protein>
    <submittedName>
        <fullName evidence="1">Uncharacterized protein</fullName>
    </submittedName>
</protein>
<proteinExistence type="predicted"/>
<reference evidence="2" key="1">
    <citation type="journal article" date="2019" name="Int. J. Syst. Evol. Microbiol.">
        <title>The Global Catalogue of Microorganisms (GCM) 10K type strain sequencing project: providing services to taxonomists for standard genome sequencing and annotation.</title>
        <authorList>
            <consortium name="The Broad Institute Genomics Platform"/>
            <consortium name="The Broad Institute Genome Sequencing Center for Infectious Disease"/>
            <person name="Wu L."/>
            <person name="Ma J."/>
        </authorList>
    </citation>
    <scope>NUCLEOTIDE SEQUENCE [LARGE SCALE GENOMIC DNA]</scope>
    <source>
        <strain evidence="2">CGMCC 4.1782</strain>
    </source>
</reference>
<name>A0ABW5D147_9BACT</name>
<comment type="caution">
    <text evidence="1">The sequence shown here is derived from an EMBL/GenBank/DDBJ whole genome shotgun (WGS) entry which is preliminary data.</text>
</comment>
<keyword evidence="2" id="KW-1185">Reference proteome</keyword>
<organism evidence="1 2">
    <name type="scientific">Pontibacter ruber</name>
    <dbReference type="NCBI Taxonomy" id="1343895"/>
    <lineage>
        <taxon>Bacteria</taxon>
        <taxon>Pseudomonadati</taxon>
        <taxon>Bacteroidota</taxon>
        <taxon>Cytophagia</taxon>
        <taxon>Cytophagales</taxon>
        <taxon>Hymenobacteraceae</taxon>
        <taxon>Pontibacter</taxon>
    </lineage>
</organism>
<gene>
    <name evidence="1" type="ORF">ACFSKP_19245</name>
</gene>
<accession>A0ABW5D147</accession>
<dbReference type="Proteomes" id="UP001597374">
    <property type="component" value="Unassembled WGS sequence"/>
</dbReference>
<dbReference type="RefSeq" id="WP_250431588.1">
    <property type="nucleotide sequence ID" value="NZ_JALPRR010000004.1"/>
</dbReference>
<evidence type="ECO:0000313" key="1">
    <source>
        <dbReference type="EMBL" id="MFD2248411.1"/>
    </source>
</evidence>
<evidence type="ECO:0000313" key="2">
    <source>
        <dbReference type="Proteomes" id="UP001597374"/>
    </source>
</evidence>